<reference evidence="1 2" key="1">
    <citation type="journal article" date="2017" name="Curr. Biol.">
        <title>The Evolution of Venom by Co-option of Single-Copy Genes.</title>
        <authorList>
            <person name="Martinson E.O."/>
            <person name="Mrinalini"/>
            <person name="Kelkar Y.D."/>
            <person name="Chang C.H."/>
            <person name="Werren J.H."/>
        </authorList>
    </citation>
    <scope>NUCLEOTIDE SEQUENCE [LARGE SCALE GENOMIC DNA]</scope>
    <source>
        <strain evidence="1 2">Alberta</strain>
        <tissue evidence="1">Whole body</tissue>
    </source>
</reference>
<keyword evidence="2" id="KW-1185">Reference proteome</keyword>
<accession>A0A232EF40</accession>
<name>A0A232EF40_9HYME</name>
<dbReference type="Proteomes" id="UP000215335">
    <property type="component" value="Unassembled WGS sequence"/>
</dbReference>
<organism evidence="1 2">
    <name type="scientific">Trichomalopsis sarcophagae</name>
    <dbReference type="NCBI Taxonomy" id="543379"/>
    <lineage>
        <taxon>Eukaryota</taxon>
        <taxon>Metazoa</taxon>
        <taxon>Ecdysozoa</taxon>
        <taxon>Arthropoda</taxon>
        <taxon>Hexapoda</taxon>
        <taxon>Insecta</taxon>
        <taxon>Pterygota</taxon>
        <taxon>Neoptera</taxon>
        <taxon>Endopterygota</taxon>
        <taxon>Hymenoptera</taxon>
        <taxon>Apocrita</taxon>
        <taxon>Proctotrupomorpha</taxon>
        <taxon>Chalcidoidea</taxon>
        <taxon>Pteromalidae</taxon>
        <taxon>Pteromalinae</taxon>
        <taxon>Trichomalopsis</taxon>
    </lineage>
</organism>
<evidence type="ECO:0000313" key="1">
    <source>
        <dbReference type="EMBL" id="OXU16986.1"/>
    </source>
</evidence>
<sequence>MFTHWLLRNSLNISHRYLMAIGLGVVDLMSSFAVDTGYTLCDLQLAQVLISSRHYHTYDCVMHTVTRV</sequence>
<comment type="caution">
    <text evidence="1">The sequence shown here is derived from an EMBL/GenBank/DDBJ whole genome shotgun (WGS) entry which is preliminary data.</text>
</comment>
<gene>
    <name evidence="1" type="ORF">TSAR_001133</name>
</gene>
<protein>
    <submittedName>
        <fullName evidence="1">Uncharacterized protein</fullName>
    </submittedName>
</protein>
<evidence type="ECO:0000313" key="2">
    <source>
        <dbReference type="Proteomes" id="UP000215335"/>
    </source>
</evidence>
<proteinExistence type="predicted"/>
<dbReference type="EMBL" id="NNAY01005106">
    <property type="protein sequence ID" value="OXU16986.1"/>
    <property type="molecule type" value="Genomic_DNA"/>
</dbReference>
<dbReference type="AlphaFoldDB" id="A0A232EF40"/>